<evidence type="ECO:0000313" key="3">
    <source>
        <dbReference type="Proteomes" id="UP001203338"/>
    </source>
</evidence>
<dbReference type="EMBL" id="JAMFLX010000018">
    <property type="protein sequence ID" value="MCL6270964.1"/>
    <property type="molecule type" value="Genomic_DNA"/>
</dbReference>
<comment type="caution">
    <text evidence="2">The sequence shown here is derived from an EMBL/GenBank/DDBJ whole genome shotgun (WGS) entry which is preliminary data.</text>
</comment>
<keyword evidence="3" id="KW-1185">Reference proteome</keyword>
<sequence>MFKKAILTFGLSLLFGLAQAAPVVMQDIPEIMQRFDNADNYRKSSPTLGRLPNASEIGQEFITWVSDGEGGVTKETTNTVTDSVVIARMPEPIAEGYYNEWLVPKVKWLKTYENKPLTNKFQSYKRTATFKAFLIDDEVLRLLGSTDGETAVIHVSWDPNGMTVYKDGYLANYEYGIASEEMKKNYEKAE</sequence>
<name>A0ABT0PHU3_9GAMM</name>
<gene>
    <name evidence="2" type="ORF">M3P05_13620</name>
</gene>
<protein>
    <submittedName>
        <fullName evidence="2">Uncharacterized protein</fullName>
    </submittedName>
</protein>
<organism evidence="2 3">
    <name type="scientific">Parendozoicomonas callyspongiae</name>
    <dbReference type="NCBI Taxonomy" id="2942213"/>
    <lineage>
        <taxon>Bacteria</taxon>
        <taxon>Pseudomonadati</taxon>
        <taxon>Pseudomonadota</taxon>
        <taxon>Gammaproteobacteria</taxon>
        <taxon>Oceanospirillales</taxon>
        <taxon>Endozoicomonadaceae</taxon>
        <taxon>Parendozoicomonas</taxon>
    </lineage>
</organism>
<evidence type="ECO:0000313" key="2">
    <source>
        <dbReference type="EMBL" id="MCL6270964.1"/>
    </source>
</evidence>
<feature type="chain" id="PRO_5045051796" evidence="1">
    <location>
        <begin position="21"/>
        <end position="190"/>
    </location>
</feature>
<keyword evidence="1" id="KW-0732">Signal</keyword>
<dbReference type="RefSeq" id="WP_249700273.1">
    <property type="nucleotide sequence ID" value="NZ_JAMFLX010000018.1"/>
</dbReference>
<feature type="signal peptide" evidence="1">
    <location>
        <begin position="1"/>
        <end position="20"/>
    </location>
</feature>
<proteinExistence type="predicted"/>
<accession>A0ABT0PHU3</accession>
<reference evidence="2 3" key="1">
    <citation type="submission" date="2022-05" db="EMBL/GenBank/DDBJ databases">
        <authorList>
            <person name="Park J.-S."/>
        </authorList>
    </citation>
    <scope>NUCLEOTIDE SEQUENCE [LARGE SCALE GENOMIC DNA]</scope>
    <source>
        <strain evidence="2 3">2012CJ34-2</strain>
    </source>
</reference>
<dbReference type="Proteomes" id="UP001203338">
    <property type="component" value="Unassembled WGS sequence"/>
</dbReference>
<evidence type="ECO:0000256" key="1">
    <source>
        <dbReference type="SAM" id="SignalP"/>
    </source>
</evidence>